<dbReference type="InterPro" id="IPR013587">
    <property type="entry name" value="Nitrate/nitrite_sensing"/>
</dbReference>
<dbReference type="AlphaFoldDB" id="A0A6M8G9J0"/>
<evidence type="ECO:0000256" key="1">
    <source>
        <dbReference type="SAM" id="Coils"/>
    </source>
</evidence>
<proteinExistence type="predicted"/>
<dbReference type="InterPro" id="IPR005561">
    <property type="entry name" value="ANTAR"/>
</dbReference>
<reference evidence="3" key="1">
    <citation type="submission" date="2020-07" db="EMBL/GenBank/DDBJ databases">
        <title>Nitrate ammonifying Pseudomonas campi sp. nov. isolated from German agricultural grassland.</title>
        <authorList>
            <person name="Timsy T."/>
            <person name="Ulrich A."/>
            <person name="Spanner T."/>
            <person name="Foesel B."/>
            <person name="Kolb S."/>
            <person name="Horn M.A."/>
            <person name="Behrendt U."/>
        </authorList>
    </citation>
    <scope>NUCLEOTIDE SEQUENCE</scope>
    <source>
        <strain evidence="3">S1-A32-2</strain>
    </source>
</reference>
<dbReference type="EMBL" id="CP053697">
    <property type="protein sequence ID" value="QKE65485.1"/>
    <property type="molecule type" value="Genomic_DNA"/>
</dbReference>
<dbReference type="Pfam" id="PF08376">
    <property type="entry name" value="NIT"/>
    <property type="match status" value="1"/>
</dbReference>
<accession>A0A6M8G9J0</accession>
<keyword evidence="1" id="KW-0175">Coiled coil</keyword>
<dbReference type="GO" id="GO:0003723">
    <property type="term" value="F:RNA binding"/>
    <property type="evidence" value="ECO:0007669"/>
    <property type="project" value="InterPro"/>
</dbReference>
<feature type="domain" description="ANTAR" evidence="2">
    <location>
        <begin position="355"/>
        <end position="416"/>
    </location>
</feature>
<gene>
    <name evidence="3" type="ORF">HNE05_19685</name>
</gene>
<dbReference type="KEGG" id="pcam:HNE05_19685"/>
<keyword evidence="4" id="KW-1185">Reference proteome</keyword>
<sequence>MQERKLPATLRFMLAARRSELLRLEDLSQTCALVTRISQLVHALQKERGYSNLYLSSQATHLRPRLESLSQAAASLEHELRAALEEIDQNDLGAAEKTRLFTRIAHALHLLDELPALRRRILDRRTSAQDATATLARLIGSLLAVVFEAADSAVDPDITRCLVALFNFMQGKELAGQERALGVAGFACGYFVEEQLERLNHLQECQERSFSTFSRFASEAATQQWQALCASASNLQACRLREIARSTHAKAKLDTQLGELWFELHTQRIDLMQGIESQLEQELLQCCQLGMQRIRQELHSHRRVLENLSDLQHHEEQARLFSVHSSELDSPPADGLSSNLARSTLDLLQHQAQRLQVMQDELREARQALEERKLVERAKQLLIRQQGYNESEAYAWLRQAAMNQGLQLEEVAQRLLTTSTENPSAQPRARLRH</sequence>
<evidence type="ECO:0000313" key="3">
    <source>
        <dbReference type="EMBL" id="QKE65485.1"/>
    </source>
</evidence>
<dbReference type="PROSITE" id="PS50921">
    <property type="entry name" value="ANTAR"/>
    <property type="match status" value="1"/>
</dbReference>
<evidence type="ECO:0000313" key="4">
    <source>
        <dbReference type="Proteomes" id="UP000501379"/>
    </source>
</evidence>
<evidence type="ECO:0000259" key="2">
    <source>
        <dbReference type="PROSITE" id="PS50921"/>
    </source>
</evidence>
<dbReference type="SUPFAM" id="SSF52172">
    <property type="entry name" value="CheY-like"/>
    <property type="match status" value="1"/>
</dbReference>
<dbReference type="SMART" id="SM01012">
    <property type="entry name" value="ANTAR"/>
    <property type="match status" value="1"/>
</dbReference>
<dbReference type="Proteomes" id="UP000501379">
    <property type="component" value="Chromosome"/>
</dbReference>
<organism evidence="3 4">
    <name type="scientific">Aquipseudomonas campi</name>
    <dbReference type="NCBI Taxonomy" id="2731681"/>
    <lineage>
        <taxon>Bacteria</taxon>
        <taxon>Pseudomonadati</taxon>
        <taxon>Pseudomonadota</taxon>
        <taxon>Gammaproteobacteria</taxon>
        <taxon>Pseudomonadales</taxon>
        <taxon>Pseudomonadaceae</taxon>
        <taxon>Aquipseudomonas</taxon>
    </lineage>
</organism>
<dbReference type="InterPro" id="IPR036388">
    <property type="entry name" value="WH-like_DNA-bd_sf"/>
</dbReference>
<feature type="coiled-coil region" evidence="1">
    <location>
        <begin position="345"/>
        <end position="385"/>
    </location>
</feature>
<dbReference type="InterPro" id="IPR011006">
    <property type="entry name" value="CheY-like_superfamily"/>
</dbReference>
<dbReference type="Pfam" id="PF03861">
    <property type="entry name" value="ANTAR"/>
    <property type="match status" value="1"/>
</dbReference>
<protein>
    <submittedName>
        <fullName evidence="3">Nitrate-and nitrite sensing domain-containing protein</fullName>
    </submittedName>
</protein>
<name>A0A6M8G9J0_9GAMM</name>
<dbReference type="RefSeq" id="WP_173211424.1">
    <property type="nucleotide sequence ID" value="NZ_CP053697.2"/>
</dbReference>
<dbReference type="Gene3D" id="1.10.10.10">
    <property type="entry name" value="Winged helix-like DNA-binding domain superfamily/Winged helix DNA-binding domain"/>
    <property type="match status" value="1"/>
</dbReference>